<name>A0ABR2R0Q4_9ROSI</name>
<sequence length="124" mass="13324">MDNPTVGEIIPSGGTCGWPLVKLETVGILVSLERSEFPLAVEDQREAKKAKNNDGARDNGDPHAGITDMFANDNGMFADDGDQIPMIRDTSLHQGNPSGGKSSYARVVPKVLCDDEGRSHDDEL</sequence>
<evidence type="ECO:0000313" key="3">
    <source>
        <dbReference type="Proteomes" id="UP001396334"/>
    </source>
</evidence>
<feature type="region of interest" description="Disordered" evidence="1">
    <location>
        <begin position="42"/>
        <end position="124"/>
    </location>
</feature>
<gene>
    <name evidence="2" type="ORF">V6N11_018894</name>
</gene>
<evidence type="ECO:0000313" key="2">
    <source>
        <dbReference type="EMBL" id="KAK9006557.1"/>
    </source>
</evidence>
<feature type="compositionally biased region" description="Basic and acidic residues" evidence="1">
    <location>
        <begin position="42"/>
        <end position="61"/>
    </location>
</feature>
<evidence type="ECO:0000256" key="1">
    <source>
        <dbReference type="SAM" id="MobiDB-lite"/>
    </source>
</evidence>
<keyword evidence="3" id="KW-1185">Reference proteome</keyword>
<proteinExistence type="predicted"/>
<protein>
    <submittedName>
        <fullName evidence="2">Uncharacterized protein</fullName>
    </submittedName>
</protein>
<comment type="caution">
    <text evidence="2">The sequence shown here is derived from an EMBL/GenBank/DDBJ whole genome shotgun (WGS) entry which is preliminary data.</text>
</comment>
<accession>A0ABR2R0Q4</accession>
<feature type="compositionally biased region" description="Basic and acidic residues" evidence="1">
    <location>
        <begin position="112"/>
        <end position="124"/>
    </location>
</feature>
<feature type="compositionally biased region" description="Polar residues" evidence="1">
    <location>
        <begin position="92"/>
        <end position="101"/>
    </location>
</feature>
<dbReference type="Proteomes" id="UP001396334">
    <property type="component" value="Unassembled WGS sequence"/>
</dbReference>
<reference evidence="2 3" key="1">
    <citation type="journal article" date="2024" name="G3 (Bethesda)">
        <title>Genome assembly of Hibiscus sabdariffa L. provides insights into metabolisms of medicinal natural products.</title>
        <authorList>
            <person name="Kim T."/>
        </authorList>
    </citation>
    <scope>NUCLEOTIDE SEQUENCE [LARGE SCALE GENOMIC DNA]</scope>
    <source>
        <strain evidence="2">TK-2024</strain>
        <tissue evidence="2">Old leaves</tissue>
    </source>
</reference>
<organism evidence="2 3">
    <name type="scientific">Hibiscus sabdariffa</name>
    <name type="common">roselle</name>
    <dbReference type="NCBI Taxonomy" id="183260"/>
    <lineage>
        <taxon>Eukaryota</taxon>
        <taxon>Viridiplantae</taxon>
        <taxon>Streptophyta</taxon>
        <taxon>Embryophyta</taxon>
        <taxon>Tracheophyta</taxon>
        <taxon>Spermatophyta</taxon>
        <taxon>Magnoliopsida</taxon>
        <taxon>eudicotyledons</taxon>
        <taxon>Gunneridae</taxon>
        <taxon>Pentapetalae</taxon>
        <taxon>rosids</taxon>
        <taxon>malvids</taxon>
        <taxon>Malvales</taxon>
        <taxon>Malvaceae</taxon>
        <taxon>Malvoideae</taxon>
        <taxon>Hibiscus</taxon>
    </lineage>
</organism>
<dbReference type="EMBL" id="JBBPBN010000028">
    <property type="protein sequence ID" value="KAK9006557.1"/>
    <property type="molecule type" value="Genomic_DNA"/>
</dbReference>